<feature type="domain" description="Transposase IS116/IS110/IS902 C-terminal" evidence="3">
    <location>
        <begin position="211"/>
        <end position="297"/>
    </location>
</feature>
<reference evidence="4 5" key="1">
    <citation type="journal article" date="2011" name="J. Bacteriol.">
        <title>Genome sequence of Halorhabdus tiamatea, the first archaeon isolated from a deep-sea anoxic brine lake.</title>
        <authorList>
            <person name="Antunes A."/>
            <person name="Alam I."/>
            <person name="Bajic V.B."/>
            <person name="Stingl U."/>
        </authorList>
    </citation>
    <scope>NUCLEOTIDE SEQUENCE [LARGE SCALE GENOMIC DNA]</scope>
    <source>
        <strain evidence="4 5">SARL4B</strain>
    </source>
</reference>
<reference evidence="4 5" key="2">
    <citation type="journal article" date="2013" name="PLoS ONE">
        <title>INDIGO - INtegrated Data Warehouse of MIcrobial GenOmes with Examples from the Red Sea Extremophiles.</title>
        <authorList>
            <person name="Alam I."/>
            <person name="Antunes A."/>
            <person name="Kamau A.A."/>
            <person name="Ba Alawi W."/>
            <person name="Kalkatawi M."/>
            <person name="Stingl U."/>
            <person name="Bajic V.B."/>
        </authorList>
    </citation>
    <scope>NUCLEOTIDE SEQUENCE [LARGE SCALE GENOMIC DNA]</scope>
    <source>
        <strain evidence="4 5">SARL4B</strain>
    </source>
</reference>
<dbReference type="RefSeq" id="WP_008524909.1">
    <property type="nucleotide sequence ID" value="NC_021913.1"/>
</dbReference>
<dbReference type="PANTHER" id="PTHR33055:SF13">
    <property type="entry name" value="TRANSPOSASE"/>
    <property type="match status" value="1"/>
</dbReference>
<proteinExistence type="predicted"/>
<dbReference type="GeneID" id="23797624"/>
<gene>
    <name evidence="4" type="ORF">HLRTI_003109</name>
</gene>
<dbReference type="InterPro" id="IPR047650">
    <property type="entry name" value="Transpos_IS110"/>
</dbReference>
<evidence type="ECO:0000259" key="3">
    <source>
        <dbReference type="Pfam" id="PF02371"/>
    </source>
</evidence>
<evidence type="ECO:0000313" key="4">
    <source>
        <dbReference type="EMBL" id="ERJ04934.1"/>
    </source>
</evidence>
<dbReference type="OrthoDB" id="220158at2157"/>
<dbReference type="eggNOG" id="arCOG03585">
    <property type="taxonomic scope" value="Archaea"/>
</dbReference>
<sequence length="340" mass="38743">MSTTTDHYLGIDVHKTDAYVAVMDEEGELVEEVRVANADLDELAQKYEGSEAALEAGSNHFTIYDELEQYVDVTLANPAKADWLATQRQKSDRKDAKNLARYLRLNDVPESYVPPEEYRRYRALARGRKKFVDKRNDFKNEVNSLLDRNGITYDGSLWTDEGREFLDELTLGEPSQLLLEQWLEAIDEFTEKITEIQAKIEEVAVDVEEVDLLMTVPGIASYSGLMIHSEIGEVERFDRAAEVVSYAGLDPVIRESGDSRREGAISKEGNGNLRWILVQCANVAVHNVKDPYLSQFYWRLRNKRNKPHKVAIVATARKLLVALFNMLRKNEPYDPPEVSA</sequence>
<dbReference type="Proteomes" id="UP000003861">
    <property type="component" value="Unassembled WGS sequence"/>
</dbReference>
<dbReference type="PANTHER" id="PTHR33055">
    <property type="entry name" value="TRANSPOSASE FOR INSERTION SEQUENCE ELEMENT IS1111A"/>
    <property type="match status" value="1"/>
</dbReference>
<feature type="coiled-coil region" evidence="1">
    <location>
        <begin position="179"/>
        <end position="206"/>
    </location>
</feature>
<dbReference type="Pfam" id="PF02371">
    <property type="entry name" value="Transposase_20"/>
    <property type="match status" value="1"/>
</dbReference>
<comment type="caution">
    <text evidence="4">The sequence shown here is derived from an EMBL/GenBank/DDBJ whole genome shotgun (WGS) entry which is preliminary data.</text>
</comment>
<dbReference type="InterPro" id="IPR003346">
    <property type="entry name" value="Transposase_20"/>
</dbReference>
<evidence type="ECO:0000313" key="5">
    <source>
        <dbReference type="Proteomes" id="UP000003861"/>
    </source>
</evidence>
<dbReference type="GO" id="GO:0003677">
    <property type="term" value="F:DNA binding"/>
    <property type="evidence" value="ECO:0007669"/>
    <property type="project" value="InterPro"/>
</dbReference>
<dbReference type="EMBL" id="AFNT02000050">
    <property type="protein sequence ID" value="ERJ04934.1"/>
    <property type="molecule type" value="Genomic_DNA"/>
</dbReference>
<keyword evidence="1" id="KW-0175">Coiled coil</keyword>
<evidence type="ECO:0000256" key="1">
    <source>
        <dbReference type="SAM" id="Coils"/>
    </source>
</evidence>
<dbReference type="Pfam" id="PF01548">
    <property type="entry name" value="DEDD_Tnp_IS110"/>
    <property type="match status" value="1"/>
</dbReference>
<accession>F7PHK0</accession>
<name>F7PHK0_9EURY</name>
<dbReference type="NCBIfam" id="NF033542">
    <property type="entry name" value="transpos_IS110"/>
    <property type="match status" value="1"/>
</dbReference>
<evidence type="ECO:0000259" key="2">
    <source>
        <dbReference type="Pfam" id="PF01548"/>
    </source>
</evidence>
<organism evidence="4 5">
    <name type="scientific">Halorhabdus tiamatea SARL4B</name>
    <dbReference type="NCBI Taxonomy" id="1033806"/>
    <lineage>
        <taxon>Archaea</taxon>
        <taxon>Methanobacteriati</taxon>
        <taxon>Methanobacteriota</taxon>
        <taxon>Stenosarchaea group</taxon>
        <taxon>Halobacteria</taxon>
        <taxon>Halobacteriales</taxon>
        <taxon>Haloarculaceae</taxon>
        <taxon>Halorhabdus</taxon>
    </lineage>
</organism>
<dbReference type="GO" id="GO:0004803">
    <property type="term" value="F:transposase activity"/>
    <property type="evidence" value="ECO:0007669"/>
    <property type="project" value="InterPro"/>
</dbReference>
<protein>
    <submittedName>
        <fullName evidence="4">Transposase protein</fullName>
    </submittedName>
</protein>
<feature type="domain" description="Transposase IS110-like N-terminal" evidence="2">
    <location>
        <begin position="9"/>
        <end position="148"/>
    </location>
</feature>
<dbReference type="InterPro" id="IPR002525">
    <property type="entry name" value="Transp_IS110-like_N"/>
</dbReference>
<dbReference type="GO" id="GO:0006313">
    <property type="term" value="P:DNA transposition"/>
    <property type="evidence" value="ECO:0007669"/>
    <property type="project" value="InterPro"/>
</dbReference>
<dbReference type="AlphaFoldDB" id="F7PHK0"/>